<reference evidence="4" key="1">
    <citation type="submission" date="2023-01" db="EMBL/GenBank/DDBJ databases">
        <title>The diversity of Class Acidimicrobiia in South China Sea sediment environments and the proposal of Iamia marina sp. nov., a novel species of the genus Iamia.</title>
        <authorList>
            <person name="He Y."/>
            <person name="Tian X."/>
        </authorList>
    </citation>
    <scope>NUCLEOTIDE SEQUENCE</scope>
    <source>
        <strain evidence="4">DSM 19957</strain>
    </source>
</reference>
<dbReference type="InterPro" id="IPR018929">
    <property type="entry name" value="DUF2510"/>
</dbReference>
<evidence type="ECO:0000313" key="5">
    <source>
        <dbReference type="Proteomes" id="UP001216390"/>
    </source>
</evidence>
<dbReference type="KEGG" id="ima:PO878_08065"/>
<keyword evidence="5" id="KW-1185">Reference proteome</keyword>
<keyword evidence="2" id="KW-1133">Transmembrane helix</keyword>
<dbReference type="Proteomes" id="UP001216390">
    <property type="component" value="Chromosome"/>
</dbReference>
<proteinExistence type="predicted"/>
<keyword evidence="2" id="KW-0812">Transmembrane</keyword>
<feature type="region of interest" description="Disordered" evidence="1">
    <location>
        <begin position="61"/>
        <end position="89"/>
    </location>
</feature>
<gene>
    <name evidence="4" type="ORF">PO878_08065</name>
</gene>
<feature type="transmembrane region" description="Helical" evidence="2">
    <location>
        <begin position="38"/>
        <end position="58"/>
    </location>
</feature>
<evidence type="ECO:0000259" key="3">
    <source>
        <dbReference type="Pfam" id="PF10708"/>
    </source>
</evidence>
<dbReference type="RefSeq" id="WP_272738198.1">
    <property type="nucleotide sequence ID" value="NZ_CP116942.1"/>
</dbReference>
<accession>A0AAE9Y8R4</accession>
<dbReference type="EMBL" id="CP116942">
    <property type="protein sequence ID" value="WCO68682.1"/>
    <property type="molecule type" value="Genomic_DNA"/>
</dbReference>
<protein>
    <submittedName>
        <fullName evidence="4">DUF2510 domain-containing protein</fullName>
    </submittedName>
</protein>
<sequence length="208" mass="21742">MAFYPPGWYPVTGGRRYWDGRQWTQQVAPDPPKRRGGVILGAVIAVVVGFVALGLVAGEDDDDQGITPSAPTTVKPPITTPAAPSGPTEPELVTLWAAEHGWVFDALVSDLESVGAAGMAANLDLMNRECGTLQKTVNAALALPAIPSSSVEAPWRNALREFQIATDDCVQGSLPPGDADRLNAAAAHTERGNRHLNDATAALADLGG</sequence>
<organism evidence="4 5">
    <name type="scientific">Iamia majanohamensis</name>
    <dbReference type="NCBI Taxonomy" id="467976"/>
    <lineage>
        <taxon>Bacteria</taxon>
        <taxon>Bacillati</taxon>
        <taxon>Actinomycetota</taxon>
        <taxon>Acidimicrobiia</taxon>
        <taxon>Acidimicrobiales</taxon>
        <taxon>Iamiaceae</taxon>
        <taxon>Iamia</taxon>
    </lineage>
</organism>
<name>A0AAE9Y8R4_9ACTN</name>
<keyword evidence="2" id="KW-0472">Membrane</keyword>
<evidence type="ECO:0000256" key="2">
    <source>
        <dbReference type="SAM" id="Phobius"/>
    </source>
</evidence>
<dbReference type="Pfam" id="PF10708">
    <property type="entry name" value="DUF2510"/>
    <property type="match status" value="1"/>
</dbReference>
<feature type="domain" description="DUF2510" evidence="3">
    <location>
        <begin position="6"/>
        <end position="33"/>
    </location>
</feature>
<dbReference type="AlphaFoldDB" id="A0AAE9Y8R4"/>
<evidence type="ECO:0000256" key="1">
    <source>
        <dbReference type="SAM" id="MobiDB-lite"/>
    </source>
</evidence>
<evidence type="ECO:0000313" key="4">
    <source>
        <dbReference type="EMBL" id="WCO68682.1"/>
    </source>
</evidence>